<keyword evidence="6" id="KW-0238">DNA-binding</keyword>
<dbReference type="GO" id="GO:0008270">
    <property type="term" value="F:zinc ion binding"/>
    <property type="evidence" value="ECO:0007669"/>
    <property type="project" value="UniProtKB-KW"/>
</dbReference>
<keyword evidence="5" id="KW-0805">Transcription regulation</keyword>
<evidence type="ECO:0000256" key="9">
    <source>
        <dbReference type="ARBA" id="ARBA00023828"/>
    </source>
</evidence>
<feature type="domain" description="CpG binding protein C-terminal" evidence="12">
    <location>
        <begin position="44"/>
        <end position="281"/>
    </location>
</feature>
<keyword evidence="4" id="KW-0862">Zinc</keyword>
<dbReference type="AlphaFoldDB" id="A0A7E4VEI4"/>
<evidence type="ECO:0000313" key="14">
    <source>
        <dbReference type="WBParaSite" id="Pan_g20106.t1"/>
    </source>
</evidence>
<feature type="compositionally biased region" description="Polar residues" evidence="11">
    <location>
        <begin position="434"/>
        <end position="445"/>
    </location>
</feature>
<name>A0A7E4VEI4_PANRE</name>
<evidence type="ECO:0000313" key="13">
    <source>
        <dbReference type="Proteomes" id="UP000492821"/>
    </source>
</evidence>
<sequence>MPSEENNNMPHSDEVQMHCHGPKCVNWSRPGSKYCSHVCGLERARHRIQLVLPHRVQSFCADPPHSIVRETAEVDQLEAKLATLREKSASFIDTRAFLLTFMEGLAQMDCQRAIGKAHKGPDVEGRCLLCCYMTHNWSALQKHLYRCYLKLETKTLYTGSSPAEFNPDGFICDHYCEKTETYCKRLKVLCFDHTGKKELINKKICGAPLGLNSAKFDWDKPFDKAMFTMKGVCTATEIDCVEHVNWATDLIALVDNTRLNLDQTINDIVERIDQLKENTNRCYDIPALLENFTISDDTDEHGLPKDHRYDKKLPKSVRKKIDWKKEIRLMEQAIEHEYPTPVVEVKVEEDVKPEMPEPPRKKRKYTRRASAPAGADAPKKRSYTRRSTVKEGSEAPKKRSYTRRSTGQLASDGVKKRKYTRRSTPEAPKKWANSRRNPNAATSNDENPHPFYKQTRTYHRRKTIPVATVKEEPTSPSTSTGLRDVKTEEPSF</sequence>
<dbReference type="InterPro" id="IPR022056">
    <property type="entry name" value="CpG-bd_C"/>
</dbReference>
<evidence type="ECO:0000256" key="2">
    <source>
        <dbReference type="ARBA" id="ARBA00022723"/>
    </source>
</evidence>
<reference evidence="14" key="2">
    <citation type="submission" date="2020-10" db="UniProtKB">
        <authorList>
            <consortium name="WormBaseParasite"/>
        </authorList>
    </citation>
    <scope>IDENTIFICATION</scope>
</reference>
<dbReference type="GO" id="GO:0003677">
    <property type="term" value="F:DNA binding"/>
    <property type="evidence" value="ECO:0007669"/>
    <property type="project" value="UniProtKB-KW"/>
</dbReference>
<evidence type="ECO:0000256" key="4">
    <source>
        <dbReference type="ARBA" id="ARBA00022833"/>
    </source>
</evidence>
<keyword evidence="10" id="KW-0175">Coiled coil</keyword>
<dbReference type="PANTHER" id="PTHR46174:SF1">
    <property type="entry name" value="CXXC-TYPE ZINC FINGER PROTEIN 1"/>
    <property type="match status" value="1"/>
</dbReference>
<organism evidence="13 14">
    <name type="scientific">Panagrellus redivivus</name>
    <name type="common">Microworm</name>
    <dbReference type="NCBI Taxonomy" id="6233"/>
    <lineage>
        <taxon>Eukaryota</taxon>
        <taxon>Metazoa</taxon>
        <taxon>Ecdysozoa</taxon>
        <taxon>Nematoda</taxon>
        <taxon>Chromadorea</taxon>
        <taxon>Rhabditida</taxon>
        <taxon>Tylenchina</taxon>
        <taxon>Panagrolaimomorpha</taxon>
        <taxon>Panagrolaimoidea</taxon>
        <taxon>Panagrolaimidae</taxon>
        <taxon>Panagrellus</taxon>
    </lineage>
</organism>
<evidence type="ECO:0000256" key="7">
    <source>
        <dbReference type="ARBA" id="ARBA00023163"/>
    </source>
</evidence>
<keyword evidence="8" id="KW-0539">Nucleus</keyword>
<keyword evidence="2" id="KW-0479">Metal-binding</keyword>
<evidence type="ECO:0000256" key="10">
    <source>
        <dbReference type="SAM" id="Coils"/>
    </source>
</evidence>
<feature type="region of interest" description="Disordered" evidence="11">
    <location>
        <begin position="349"/>
        <end position="492"/>
    </location>
</feature>
<reference evidence="13" key="1">
    <citation type="journal article" date="2013" name="Genetics">
        <title>The draft genome and transcriptome of Panagrellus redivivus are shaped by the harsh demands of a free-living lifestyle.</title>
        <authorList>
            <person name="Srinivasan J."/>
            <person name="Dillman A.R."/>
            <person name="Macchietto M.G."/>
            <person name="Heikkinen L."/>
            <person name="Lakso M."/>
            <person name="Fracchia K.M."/>
            <person name="Antoshechkin I."/>
            <person name="Mortazavi A."/>
            <person name="Wong G."/>
            <person name="Sternberg P.W."/>
        </authorList>
    </citation>
    <scope>NUCLEOTIDE SEQUENCE [LARGE SCALE GENOMIC DNA]</scope>
    <source>
        <strain evidence="13">MT8872</strain>
    </source>
</reference>
<evidence type="ECO:0000256" key="3">
    <source>
        <dbReference type="ARBA" id="ARBA00022771"/>
    </source>
</evidence>
<dbReference type="PANTHER" id="PTHR46174">
    <property type="entry name" value="CXXC-TYPE ZINC FINGER PROTEIN 1"/>
    <property type="match status" value="1"/>
</dbReference>
<dbReference type="Proteomes" id="UP000492821">
    <property type="component" value="Unassembled WGS sequence"/>
</dbReference>
<feature type="coiled-coil region" evidence="10">
    <location>
        <begin position="67"/>
        <end position="94"/>
    </location>
</feature>
<dbReference type="WBParaSite" id="Pan_g20106.t1">
    <property type="protein sequence ID" value="Pan_g20106.t1"/>
    <property type="gene ID" value="Pan_g20106"/>
</dbReference>
<comment type="subcellular location">
    <subcellularLocation>
        <location evidence="1">Nucleus</location>
    </subcellularLocation>
</comment>
<dbReference type="Pfam" id="PF12269">
    <property type="entry name" value="CpG_bind_C"/>
    <property type="match status" value="1"/>
</dbReference>
<keyword evidence="13" id="KW-1185">Reference proteome</keyword>
<evidence type="ECO:0000256" key="11">
    <source>
        <dbReference type="SAM" id="MobiDB-lite"/>
    </source>
</evidence>
<evidence type="ECO:0000256" key="8">
    <source>
        <dbReference type="ARBA" id="ARBA00023242"/>
    </source>
</evidence>
<feature type="compositionally biased region" description="Basic and acidic residues" evidence="11">
    <location>
        <begin position="388"/>
        <end position="397"/>
    </location>
</feature>
<feature type="compositionally biased region" description="Basic and acidic residues" evidence="11">
    <location>
        <begin position="483"/>
        <end position="492"/>
    </location>
</feature>
<evidence type="ECO:0000256" key="6">
    <source>
        <dbReference type="ARBA" id="ARBA00023125"/>
    </source>
</evidence>
<proteinExistence type="predicted"/>
<protein>
    <recommendedName>
        <fullName evidence="9">CXXC-type zinc finger protein 1</fullName>
    </recommendedName>
</protein>
<dbReference type="InterPro" id="IPR037869">
    <property type="entry name" value="Spp1/CFP1"/>
</dbReference>
<evidence type="ECO:0000256" key="5">
    <source>
        <dbReference type="ARBA" id="ARBA00023015"/>
    </source>
</evidence>
<evidence type="ECO:0000256" key="1">
    <source>
        <dbReference type="ARBA" id="ARBA00004123"/>
    </source>
</evidence>
<evidence type="ECO:0000259" key="12">
    <source>
        <dbReference type="Pfam" id="PF12269"/>
    </source>
</evidence>
<dbReference type="GO" id="GO:0045893">
    <property type="term" value="P:positive regulation of DNA-templated transcription"/>
    <property type="evidence" value="ECO:0007669"/>
    <property type="project" value="TreeGrafter"/>
</dbReference>
<accession>A0A7E4VEI4</accession>
<keyword evidence="3" id="KW-0863">Zinc-finger</keyword>
<keyword evidence="7" id="KW-0804">Transcription</keyword>
<feature type="compositionally biased region" description="Basic and acidic residues" evidence="11">
    <location>
        <begin position="349"/>
        <end position="359"/>
    </location>
</feature>
<dbReference type="GO" id="GO:0048188">
    <property type="term" value="C:Set1C/COMPASS complex"/>
    <property type="evidence" value="ECO:0007669"/>
    <property type="project" value="InterPro"/>
</dbReference>